<proteinExistence type="predicted"/>
<name>I2E2C7_RHIML</name>
<dbReference type="AlphaFoldDB" id="I2E2C7"/>
<reference evidence="1" key="1">
    <citation type="journal article" date="2012" name="Mol. Plant Microbe Interact.">
        <title>Rhizobial plasmids that cause impaired symbiotic nitrogen fixation and enhanced host invasion.</title>
        <authorList>
            <person name="Crook M.B."/>
            <person name="Lindsay D.P."/>
            <person name="Biggs M.B."/>
            <person name="Bentley J.S."/>
            <person name="Price J.C."/>
            <person name="Clement S.C."/>
            <person name="Clement M.J."/>
            <person name="Long S.R."/>
            <person name="Griffitts J.S."/>
        </authorList>
    </citation>
    <scope>NUCLEOTIDE SEQUENCE</scope>
    <source>
        <strain evidence="1">C017</strain>
        <plasmid evidence="1">pHRC017</plasmid>
    </source>
</reference>
<protein>
    <submittedName>
        <fullName evidence="1">Uncharacterized protein</fullName>
    </submittedName>
</protein>
<evidence type="ECO:0000313" key="1">
    <source>
        <dbReference type="EMBL" id="AFJ91645.1"/>
    </source>
</evidence>
<keyword evidence="1" id="KW-0614">Plasmid</keyword>
<sequence>MTCNVWRGRHPSASTATVHGISSRGVVLVEFLGEDGLVEDRTI</sequence>
<accession>I2E2C7</accession>
<gene>
    <name evidence="1" type="ORF">pHRC017_0666</name>
</gene>
<organism evidence="1">
    <name type="scientific">Rhizobium meliloti</name>
    <name type="common">Ensifer meliloti</name>
    <name type="synonym">Sinorhizobium meliloti</name>
    <dbReference type="NCBI Taxonomy" id="382"/>
    <lineage>
        <taxon>Bacteria</taxon>
        <taxon>Pseudomonadati</taxon>
        <taxon>Pseudomonadota</taxon>
        <taxon>Alphaproteobacteria</taxon>
        <taxon>Hyphomicrobiales</taxon>
        <taxon>Rhizobiaceae</taxon>
        <taxon>Sinorhizobium/Ensifer group</taxon>
        <taxon>Sinorhizobium</taxon>
    </lineage>
</organism>
<geneLocation type="plasmid" evidence="1">
    <name>pHRC017</name>
</geneLocation>
<dbReference type="EMBL" id="JQ665880">
    <property type="protein sequence ID" value="AFJ91645.1"/>
    <property type="molecule type" value="Genomic_DNA"/>
</dbReference>